<keyword evidence="2" id="KW-1185">Reference proteome</keyword>
<dbReference type="RefSeq" id="WP_135644205.1">
    <property type="nucleotide sequence ID" value="NZ_RQGH01000028.1"/>
</dbReference>
<comment type="caution">
    <text evidence="1">The sequence shown here is derived from an EMBL/GenBank/DDBJ whole genome shotgun (WGS) entry which is preliminary data.</text>
</comment>
<dbReference type="AlphaFoldDB" id="A0A4Z0ZQ32"/>
<proteinExistence type="predicted"/>
<evidence type="ECO:0000313" key="1">
    <source>
        <dbReference type="EMBL" id="TGL62584.1"/>
    </source>
</evidence>
<reference evidence="1" key="1">
    <citation type="journal article" date="2019" name="PLoS Negl. Trop. Dis.">
        <title>Revisiting the worldwide diversity of Leptospira species in the environment.</title>
        <authorList>
            <person name="Vincent A.T."/>
            <person name="Schiettekatte O."/>
            <person name="Bourhy P."/>
            <person name="Veyrier F.J."/>
            <person name="Picardeau M."/>
        </authorList>
    </citation>
    <scope>NUCLEOTIDE SEQUENCE [LARGE SCALE GENOMIC DNA]</scope>
    <source>
        <strain evidence="1">201702451</strain>
    </source>
</reference>
<dbReference type="EMBL" id="RQGH01000028">
    <property type="protein sequence ID" value="TGL62584.1"/>
    <property type="molecule type" value="Genomic_DNA"/>
</dbReference>
<protein>
    <submittedName>
        <fullName evidence="1">Uncharacterized protein</fullName>
    </submittedName>
</protein>
<gene>
    <name evidence="1" type="ORF">EHQ62_14825</name>
</gene>
<organism evidence="1 2">
    <name type="scientific">Leptospira jelokensis</name>
    <dbReference type="NCBI Taxonomy" id="2484931"/>
    <lineage>
        <taxon>Bacteria</taxon>
        <taxon>Pseudomonadati</taxon>
        <taxon>Spirochaetota</taxon>
        <taxon>Spirochaetia</taxon>
        <taxon>Leptospirales</taxon>
        <taxon>Leptospiraceae</taxon>
        <taxon>Leptospira</taxon>
    </lineage>
</organism>
<sequence>MKWATNPYLILFLIAVSLGFPFCKSTDSITNSTKEKNVSPSAIETKQNIPLTKELRLTYHAVWVAKENFELTQSTSLFGTGNQYKIQLPDGQPFLWLRLSSTDRENQSQFRYFFKDETQNPDVSYFVWGQKKCSVQVYRMDSGEFYLRWEGIHNGFLLVFESSTKNSDPPKELAKSFHALILGSLETY</sequence>
<evidence type="ECO:0000313" key="2">
    <source>
        <dbReference type="Proteomes" id="UP000297567"/>
    </source>
</evidence>
<name>A0A4Z0ZQ32_9LEPT</name>
<dbReference type="Proteomes" id="UP000297567">
    <property type="component" value="Unassembled WGS sequence"/>
</dbReference>
<accession>A0A4Z0ZQ32</accession>